<evidence type="ECO:0000313" key="2">
    <source>
        <dbReference type="Proteomes" id="UP000522262"/>
    </source>
</evidence>
<dbReference type="AlphaFoldDB" id="A0A8H5N3E4"/>
<dbReference type="Proteomes" id="UP000522262">
    <property type="component" value="Unassembled WGS sequence"/>
</dbReference>
<name>A0A8H5N3E4_9HYPO</name>
<gene>
    <name evidence="1" type="ORF">FMEXI_3009</name>
</gene>
<accession>A0A8H5N3E4</accession>
<evidence type="ECO:0000313" key="1">
    <source>
        <dbReference type="EMBL" id="KAF5552111.1"/>
    </source>
</evidence>
<sequence length="279" mass="31168">MPDRLPDVSGLLALLERYRTPKRSGLPGGFATEEEIAFAERDSPIKGEHLQGISRNFQDNSPGASIAWFMIERQYENQRNCPRATLRMPCPASCHAFRITDSLLNGQLFKFSATASAVVGQSQHVASPQIHGAVELPPHMPYSFIFAAPINLPSSRYLRTYRPGGLVSLLMVAISYPVLTTLYLSFEDSSTATLPVIWAAVDYTTKIGATQQLQSTERHANFELFMLFQSSKVSIGEQTRTSARSLLKLERVRLRELVGENFKPMAFFLAESKSWGLRH</sequence>
<proteinExistence type="predicted"/>
<comment type="caution">
    <text evidence="1">The sequence shown here is derived from an EMBL/GenBank/DDBJ whole genome shotgun (WGS) entry which is preliminary data.</text>
</comment>
<protein>
    <submittedName>
        <fullName evidence="1">Uncharacterized protein</fullName>
    </submittedName>
</protein>
<dbReference type="EMBL" id="JAAOAM010000063">
    <property type="protein sequence ID" value="KAF5552111.1"/>
    <property type="molecule type" value="Genomic_DNA"/>
</dbReference>
<keyword evidence="2" id="KW-1185">Reference proteome</keyword>
<organism evidence="1 2">
    <name type="scientific">Fusarium mexicanum</name>
    <dbReference type="NCBI Taxonomy" id="751941"/>
    <lineage>
        <taxon>Eukaryota</taxon>
        <taxon>Fungi</taxon>
        <taxon>Dikarya</taxon>
        <taxon>Ascomycota</taxon>
        <taxon>Pezizomycotina</taxon>
        <taxon>Sordariomycetes</taxon>
        <taxon>Hypocreomycetidae</taxon>
        <taxon>Hypocreales</taxon>
        <taxon>Nectriaceae</taxon>
        <taxon>Fusarium</taxon>
        <taxon>Fusarium fujikuroi species complex</taxon>
    </lineage>
</organism>
<reference evidence="1 2" key="1">
    <citation type="submission" date="2020-05" db="EMBL/GenBank/DDBJ databases">
        <title>Identification and distribution of gene clusters putatively required for synthesis of sphingolipid metabolism inhibitors in phylogenetically diverse species of the filamentous fungus Fusarium.</title>
        <authorList>
            <person name="Kim H.-S."/>
            <person name="Busman M."/>
            <person name="Brown D.W."/>
            <person name="Divon H."/>
            <person name="Uhlig S."/>
            <person name="Proctor R.H."/>
        </authorList>
    </citation>
    <scope>NUCLEOTIDE SEQUENCE [LARGE SCALE GENOMIC DNA]</scope>
    <source>
        <strain evidence="1 2">NRRL 53147</strain>
    </source>
</reference>